<evidence type="ECO:0000313" key="3">
    <source>
        <dbReference type="RefSeq" id="XP_018448836.2"/>
    </source>
</evidence>
<dbReference type="AlphaFoldDB" id="A0A6J0KMQ3"/>
<dbReference type="Pfam" id="PF14111">
    <property type="entry name" value="DUF4283"/>
    <property type="match status" value="1"/>
</dbReference>
<accession>A0A6J0KMQ3</accession>
<keyword evidence="2" id="KW-1185">Reference proteome</keyword>
<dbReference type="OrthoDB" id="1057861at2759"/>
<organism evidence="2 3">
    <name type="scientific">Raphanus sativus</name>
    <name type="common">Radish</name>
    <name type="synonym">Raphanus raphanistrum var. sativus</name>
    <dbReference type="NCBI Taxonomy" id="3726"/>
    <lineage>
        <taxon>Eukaryota</taxon>
        <taxon>Viridiplantae</taxon>
        <taxon>Streptophyta</taxon>
        <taxon>Embryophyta</taxon>
        <taxon>Tracheophyta</taxon>
        <taxon>Spermatophyta</taxon>
        <taxon>Magnoliopsida</taxon>
        <taxon>eudicotyledons</taxon>
        <taxon>Gunneridae</taxon>
        <taxon>Pentapetalae</taxon>
        <taxon>rosids</taxon>
        <taxon>malvids</taxon>
        <taxon>Brassicales</taxon>
        <taxon>Brassicaceae</taxon>
        <taxon>Brassiceae</taxon>
        <taxon>Raphanus</taxon>
    </lineage>
</organism>
<dbReference type="InterPro" id="IPR025558">
    <property type="entry name" value="DUF4283"/>
</dbReference>
<evidence type="ECO:0000259" key="1">
    <source>
        <dbReference type="Pfam" id="PF14111"/>
    </source>
</evidence>
<dbReference type="InterPro" id="IPR040256">
    <property type="entry name" value="At4g02000-like"/>
</dbReference>
<dbReference type="RefSeq" id="XP_018448836.2">
    <property type="nucleotide sequence ID" value="XM_018593334.2"/>
</dbReference>
<dbReference type="PANTHER" id="PTHR31286">
    <property type="entry name" value="GLYCINE-RICH CELL WALL STRUCTURAL PROTEIN 1.8-LIKE"/>
    <property type="match status" value="1"/>
</dbReference>
<proteinExistence type="predicted"/>
<dbReference type="KEGG" id="rsz:108820385"/>
<dbReference type="GeneID" id="108820385"/>
<name>A0A6J0KMQ3_RAPSA</name>
<sequence length="304" mass="35751">MQSEEQDQEHDLSHQIYHQQDQMKTIWRAMQELKLGADKPRWSTREETQASFEKDHKLCLVAKGLNPDHRNAPGLKISLPKTWQLVGKVESQINDDETVNFYFKTEHHLLMVLGNQPYTYRGWLVAIDRWSNKGSPSFLKYIPFKIRILGLPDTYRRHSIVEDLGSKLGHVEEVTIVEPTSNRPARVSVKVLFDVDNEITLARTIDIIKDQPPVQLEFRYMGLQKFCTLCGSLRHEYELCQEFPKMKQSQYELMDKGTNPYTTAEERKAVIGKYNTLRRLANHLEWRSLCNWSQHKKHKQQWDS</sequence>
<feature type="domain" description="DUF4283" evidence="1">
    <location>
        <begin position="54"/>
        <end position="133"/>
    </location>
</feature>
<evidence type="ECO:0000313" key="2">
    <source>
        <dbReference type="Proteomes" id="UP000504610"/>
    </source>
</evidence>
<protein>
    <submittedName>
        <fullName evidence="3">Uncharacterized protein LOC108820385</fullName>
    </submittedName>
</protein>
<dbReference type="Proteomes" id="UP000504610">
    <property type="component" value="Unplaced"/>
</dbReference>
<reference evidence="3" key="1">
    <citation type="submission" date="2025-08" db="UniProtKB">
        <authorList>
            <consortium name="RefSeq"/>
        </authorList>
    </citation>
    <scope>IDENTIFICATION</scope>
    <source>
        <tissue evidence="3">Leaf</tissue>
    </source>
</reference>
<gene>
    <name evidence="3" type="primary">LOC108820385</name>
</gene>
<dbReference type="PANTHER" id="PTHR31286:SF178">
    <property type="entry name" value="DUF4283 DOMAIN-CONTAINING PROTEIN"/>
    <property type="match status" value="1"/>
</dbReference>